<organism evidence="1 2">
    <name type="scientific">Chryseobacterium suipulveris</name>
    <dbReference type="NCBI Taxonomy" id="2929800"/>
    <lineage>
        <taxon>Bacteria</taxon>
        <taxon>Pseudomonadati</taxon>
        <taxon>Bacteroidota</taxon>
        <taxon>Flavobacteriia</taxon>
        <taxon>Flavobacteriales</taxon>
        <taxon>Weeksellaceae</taxon>
        <taxon>Chryseobacterium group</taxon>
        <taxon>Chryseobacterium</taxon>
    </lineage>
</organism>
<protein>
    <submittedName>
        <fullName evidence="1">Uncharacterized protein</fullName>
    </submittedName>
</protein>
<sequence>METLTKPEIVTEVLESLQTKIQEERQVIVHCCLPATYQLGNMIRVWQSTFLIDNALNHRSPLIHHENISLFPEWTLVPPTKDFWFTLVFAGLPKDCKIFDLKEVIPEEGGFFVKNIKRNATDIYRVMID</sequence>
<accession>A0ABY4BUT7</accession>
<proteinExistence type="predicted"/>
<evidence type="ECO:0000313" key="1">
    <source>
        <dbReference type="EMBL" id="UOE41957.1"/>
    </source>
</evidence>
<name>A0ABY4BUT7_9FLAO</name>
<reference evidence="1 2" key="1">
    <citation type="submission" date="2022-03" db="EMBL/GenBank/DDBJ databases">
        <title>Chryseobacterium sp. isolated from particulate matters in swine house.</title>
        <authorList>
            <person name="Won M."/>
            <person name="Kim S.-J."/>
            <person name="Kwon S.-W."/>
        </authorList>
    </citation>
    <scope>NUCLEOTIDE SEQUENCE [LARGE SCALE GENOMIC DNA]</scope>
    <source>
        <strain evidence="1 2">SC2-2</strain>
    </source>
</reference>
<keyword evidence="2" id="KW-1185">Reference proteome</keyword>
<evidence type="ECO:0000313" key="2">
    <source>
        <dbReference type="Proteomes" id="UP000831460"/>
    </source>
</evidence>
<dbReference type="Proteomes" id="UP000831460">
    <property type="component" value="Chromosome"/>
</dbReference>
<gene>
    <name evidence="1" type="ORF">MTP09_04810</name>
</gene>
<dbReference type="EMBL" id="CP094532">
    <property type="protein sequence ID" value="UOE41957.1"/>
    <property type="molecule type" value="Genomic_DNA"/>
</dbReference>
<dbReference type="RefSeq" id="WP_243550878.1">
    <property type="nucleotide sequence ID" value="NZ_CP094532.1"/>
</dbReference>